<organism evidence="7 8">
    <name type="scientific">Pseudogymnoascus destructans (strain ATCC MYA-4855 / 20631-21)</name>
    <name type="common">Bat white-nose syndrome fungus</name>
    <name type="synonym">Geomyces destructans</name>
    <dbReference type="NCBI Taxonomy" id="658429"/>
    <lineage>
        <taxon>Eukaryota</taxon>
        <taxon>Fungi</taxon>
        <taxon>Dikarya</taxon>
        <taxon>Ascomycota</taxon>
        <taxon>Pezizomycotina</taxon>
        <taxon>Leotiomycetes</taxon>
        <taxon>Thelebolales</taxon>
        <taxon>Thelebolaceae</taxon>
        <taxon>Pseudogymnoascus</taxon>
    </lineage>
</organism>
<comment type="similarity">
    <text evidence="1 5">Belongs to the proline oxidase family.</text>
</comment>
<dbReference type="GO" id="GO:0004657">
    <property type="term" value="F:proline dehydrogenase activity"/>
    <property type="evidence" value="ECO:0007669"/>
    <property type="project" value="UniProtKB-EC"/>
</dbReference>
<dbReference type="VEuPathDB" id="FungiDB:GMDG_07323"/>
<proteinExistence type="inferred from homology"/>
<comment type="function">
    <text evidence="5">Converts proline to delta-1-pyrroline-5-carboxylate.</text>
</comment>
<dbReference type="InterPro" id="IPR002872">
    <property type="entry name" value="Proline_DH_dom"/>
</dbReference>
<comment type="catalytic activity">
    <reaction evidence="5">
        <text>L-proline + a quinone = (S)-1-pyrroline-5-carboxylate + a quinol + H(+)</text>
        <dbReference type="Rhea" id="RHEA:23784"/>
        <dbReference type="ChEBI" id="CHEBI:15378"/>
        <dbReference type="ChEBI" id="CHEBI:17388"/>
        <dbReference type="ChEBI" id="CHEBI:24646"/>
        <dbReference type="ChEBI" id="CHEBI:60039"/>
        <dbReference type="ChEBI" id="CHEBI:132124"/>
        <dbReference type="EC" id="1.5.5.2"/>
    </reaction>
</comment>
<dbReference type="OrthoDB" id="5464at2759"/>
<keyword evidence="3 5" id="KW-0560">Oxidoreductase</keyword>
<name>L8FWL2_PSED2</name>
<dbReference type="Proteomes" id="UP000011064">
    <property type="component" value="Unassembled WGS sequence"/>
</dbReference>
<feature type="domain" description="Proline dehydrogenase" evidence="6">
    <location>
        <begin position="10"/>
        <end position="325"/>
    </location>
</feature>
<evidence type="ECO:0000256" key="1">
    <source>
        <dbReference type="ARBA" id="ARBA00005869"/>
    </source>
</evidence>
<comment type="cofactor">
    <cofactor evidence="5">
        <name>FAD</name>
        <dbReference type="ChEBI" id="CHEBI:57692"/>
    </cofactor>
</comment>
<gene>
    <name evidence="7" type="ORF">GMDG_07323</name>
</gene>
<dbReference type="GO" id="GO:0071949">
    <property type="term" value="F:FAD binding"/>
    <property type="evidence" value="ECO:0007669"/>
    <property type="project" value="TreeGrafter"/>
</dbReference>
<evidence type="ECO:0000256" key="5">
    <source>
        <dbReference type="RuleBase" id="RU364054"/>
    </source>
</evidence>
<accession>L8FWL2</accession>
<dbReference type="InParanoid" id="L8FWL2"/>
<keyword evidence="5" id="KW-0274">FAD</keyword>
<evidence type="ECO:0000256" key="2">
    <source>
        <dbReference type="ARBA" id="ARBA00012695"/>
    </source>
</evidence>
<dbReference type="FunCoup" id="L8FWL2">
    <property type="interactions" value="49"/>
</dbReference>
<dbReference type="InterPro" id="IPR029041">
    <property type="entry name" value="FAD-linked_oxidoreductase-like"/>
</dbReference>
<dbReference type="EC" id="1.5.5.2" evidence="2 5"/>
<dbReference type="InterPro" id="IPR015659">
    <property type="entry name" value="Proline_oxidase"/>
</dbReference>
<dbReference type="HOGENOM" id="CLU_018202_0_0_1"/>
<dbReference type="EMBL" id="GL573383">
    <property type="protein sequence ID" value="ELR05340.1"/>
    <property type="molecule type" value="Genomic_DNA"/>
</dbReference>
<keyword evidence="5" id="KW-0285">Flavoprotein</keyword>
<keyword evidence="8" id="KW-1185">Reference proteome</keyword>
<sequence length="345" mass="37485">MGYKGVMLCYAREVVLDAHAAAALEASGGKASRATLTNEIPLWAQGTLKTVSLVAPGGFVAVKLTGAGSQALYNLSHNLPPSPALEDAIASVCDLAATRGVRLVFDAEQAALQTGIDAWVLDLMRRYNKKSAVVYSTYQAYLKACPEVLARHLAVARKEGFVAGVKLVRGAYINSDPRYLINDTKEDTDTMYDALAESVLRRTYNAVLRPATSEESDTFPEVSLALASHNPSSVRLAMAIQESQAAAGEARIELVYGQLQGMADEVSCELVQRAVEVEGQVVVGGEARMVVPQAYKYLVWGTTGECMRYLARRAQENKDAVERTREGRDLMAREAVRRARGFFGW</sequence>
<dbReference type="Pfam" id="PF01619">
    <property type="entry name" value="Pro_dh"/>
    <property type="match status" value="1"/>
</dbReference>
<dbReference type="STRING" id="658429.L8FWL2"/>
<evidence type="ECO:0000313" key="8">
    <source>
        <dbReference type="Proteomes" id="UP000011064"/>
    </source>
</evidence>
<dbReference type="SUPFAM" id="SSF51730">
    <property type="entry name" value="FAD-linked oxidoreductase"/>
    <property type="match status" value="1"/>
</dbReference>
<protein>
    <recommendedName>
        <fullName evidence="2 5">Proline dehydrogenase</fullName>
        <ecNumber evidence="2 5">1.5.5.2</ecNumber>
    </recommendedName>
</protein>
<reference evidence="8" key="1">
    <citation type="submission" date="2010-09" db="EMBL/GenBank/DDBJ databases">
        <title>The genome sequence of Geomyces destructans 20631-21.</title>
        <authorList>
            <consortium name="The Broad Institute Genome Sequencing Platform"/>
            <person name="Cuomo C.A."/>
            <person name="Blehert D.S."/>
            <person name="Lorch J.M."/>
            <person name="Young S.K."/>
            <person name="Zeng Q."/>
            <person name="Gargeya S."/>
            <person name="Fitzgerald M."/>
            <person name="Haas B."/>
            <person name="Abouelleil A."/>
            <person name="Alvarado L."/>
            <person name="Arachchi H.M."/>
            <person name="Berlin A."/>
            <person name="Brown A."/>
            <person name="Chapman S.B."/>
            <person name="Chen Z."/>
            <person name="Dunbar C."/>
            <person name="Freedman E."/>
            <person name="Gearin G."/>
            <person name="Gellesch M."/>
            <person name="Goldberg J."/>
            <person name="Griggs A."/>
            <person name="Gujja S."/>
            <person name="Heiman D."/>
            <person name="Howarth C."/>
            <person name="Larson L."/>
            <person name="Lui A."/>
            <person name="MacDonald P.J.P."/>
            <person name="Montmayeur A."/>
            <person name="Murphy C."/>
            <person name="Neiman D."/>
            <person name="Pearson M."/>
            <person name="Priest M."/>
            <person name="Roberts A."/>
            <person name="Saif S."/>
            <person name="Shea T."/>
            <person name="Shenoy N."/>
            <person name="Sisk P."/>
            <person name="Stolte C."/>
            <person name="Sykes S."/>
            <person name="Wortman J."/>
            <person name="Nusbaum C."/>
            <person name="Birren B."/>
        </authorList>
    </citation>
    <scope>NUCLEOTIDE SEQUENCE [LARGE SCALE GENOMIC DNA]</scope>
    <source>
        <strain evidence="8">ATCC MYA-4855 / 20631-21</strain>
    </source>
</reference>
<dbReference type="GO" id="GO:0005739">
    <property type="term" value="C:mitochondrion"/>
    <property type="evidence" value="ECO:0007669"/>
    <property type="project" value="TreeGrafter"/>
</dbReference>
<dbReference type="PANTHER" id="PTHR13914:SF30">
    <property type="entry name" value="PROLINE DEHYDROGENASE"/>
    <property type="match status" value="1"/>
</dbReference>
<dbReference type="Gene3D" id="3.20.20.220">
    <property type="match status" value="1"/>
</dbReference>
<dbReference type="PANTHER" id="PTHR13914">
    <property type="entry name" value="PROLINE OXIDASE"/>
    <property type="match status" value="1"/>
</dbReference>
<evidence type="ECO:0000256" key="4">
    <source>
        <dbReference type="ARBA" id="ARBA00023062"/>
    </source>
</evidence>
<evidence type="ECO:0000259" key="6">
    <source>
        <dbReference type="Pfam" id="PF01619"/>
    </source>
</evidence>
<evidence type="ECO:0000256" key="3">
    <source>
        <dbReference type="ARBA" id="ARBA00023002"/>
    </source>
</evidence>
<keyword evidence="4 5" id="KW-0642">Proline metabolism</keyword>
<dbReference type="AlphaFoldDB" id="L8FWL2"/>
<evidence type="ECO:0000313" key="7">
    <source>
        <dbReference type="EMBL" id="ELR05340.1"/>
    </source>
</evidence>
<dbReference type="GO" id="GO:0010133">
    <property type="term" value="P:L-proline catabolic process to L-glutamate"/>
    <property type="evidence" value="ECO:0007669"/>
    <property type="project" value="TreeGrafter"/>
</dbReference>